<keyword evidence="2" id="KW-0238">DNA-binding</keyword>
<organism evidence="6 7">
    <name type="scientific">Fumia xinanensis</name>
    <dbReference type="NCBI Taxonomy" id="2763659"/>
    <lineage>
        <taxon>Bacteria</taxon>
        <taxon>Bacillati</taxon>
        <taxon>Bacillota</taxon>
        <taxon>Clostridia</taxon>
        <taxon>Eubacteriales</taxon>
        <taxon>Oscillospiraceae</taxon>
        <taxon>Fumia</taxon>
    </lineage>
</organism>
<dbReference type="InterPro" id="IPR012925">
    <property type="entry name" value="TipAS_dom"/>
</dbReference>
<dbReference type="PANTHER" id="PTHR30204:SF90">
    <property type="entry name" value="HTH-TYPE TRANSCRIPTIONAL ACTIVATOR MTA"/>
    <property type="match status" value="1"/>
</dbReference>
<evidence type="ECO:0000313" key="7">
    <source>
        <dbReference type="Proteomes" id="UP000610760"/>
    </source>
</evidence>
<dbReference type="GO" id="GO:0003677">
    <property type="term" value="F:DNA binding"/>
    <property type="evidence" value="ECO:0007669"/>
    <property type="project" value="UniProtKB-KW"/>
</dbReference>
<dbReference type="InterPro" id="IPR036244">
    <property type="entry name" value="TipA-like_antibiotic-bd"/>
</dbReference>
<dbReference type="Proteomes" id="UP000610760">
    <property type="component" value="Unassembled WGS sequence"/>
</dbReference>
<dbReference type="SMART" id="SM00422">
    <property type="entry name" value="HTH_MERR"/>
    <property type="match status" value="1"/>
</dbReference>
<evidence type="ECO:0000313" key="6">
    <source>
        <dbReference type="EMBL" id="MBC8559778.1"/>
    </source>
</evidence>
<dbReference type="InterPro" id="IPR047057">
    <property type="entry name" value="MerR_fam"/>
</dbReference>
<evidence type="ECO:0000259" key="5">
    <source>
        <dbReference type="PROSITE" id="PS50937"/>
    </source>
</evidence>
<sequence>MEKYSVSEVAKLTGISVRTLHYYDEIGLLKPSELSESRYRYYDREALAELQQILFYRELDFPLREIRGMMQSPGYDRREALRNHRELLKLKRERLDRLIGLADDTLKGEKDMSFEAFDVTAVETARKQFAEETKSRWGNTPAYVESERRAGGYSKEDWTGIQAEMDGIFRSFAALVRKNPASPEAQELVRRWQAHITAHYYDCTEEIIAGLGEMYLCDERFQKNLDQYGEGTAAFVSEAIRYYCGK</sequence>
<dbReference type="InterPro" id="IPR009061">
    <property type="entry name" value="DNA-bd_dom_put_sf"/>
</dbReference>
<keyword evidence="3" id="KW-0010">Activator</keyword>
<gene>
    <name evidence="6" type="ORF">H8710_06805</name>
</gene>
<accession>A0A926E4W3</accession>
<dbReference type="Gene3D" id="1.10.1660.10">
    <property type="match status" value="1"/>
</dbReference>
<keyword evidence="4" id="KW-0804">Transcription</keyword>
<dbReference type="InterPro" id="IPR000551">
    <property type="entry name" value="MerR-type_HTH_dom"/>
</dbReference>
<proteinExistence type="predicted"/>
<dbReference type="GO" id="GO:0003700">
    <property type="term" value="F:DNA-binding transcription factor activity"/>
    <property type="evidence" value="ECO:0007669"/>
    <property type="project" value="InterPro"/>
</dbReference>
<dbReference type="AlphaFoldDB" id="A0A926E4W3"/>
<dbReference type="CDD" id="cd01106">
    <property type="entry name" value="HTH_TipAL-Mta"/>
    <property type="match status" value="1"/>
</dbReference>
<keyword evidence="7" id="KW-1185">Reference proteome</keyword>
<evidence type="ECO:0000256" key="4">
    <source>
        <dbReference type="ARBA" id="ARBA00023163"/>
    </source>
</evidence>
<protein>
    <submittedName>
        <fullName evidence="6">MerR family transcriptional regulator</fullName>
    </submittedName>
</protein>
<dbReference type="PANTHER" id="PTHR30204">
    <property type="entry name" value="REDOX-CYCLING DRUG-SENSING TRANSCRIPTIONAL ACTIVATOR SOXR"/>
    <property type="match status" value="1"/>
</dbReference>
<name>A0A926E4W3_9FIRM</name>
<dbReference type="PROSITE" id="PS00552">
    <property type="entry name" value="HTH_MERR_1"/>
    <property type="match status" value="1"/>
</dbReference>
<dbReference type="RefSeq" id="WP_249294764.1">
    <property type="nucleotide sequence ID" value="NZ_JACRSV010000002.1"/>
</dbReference>
<dbReference type="EMBL" id="JACRSV010000002">
    <property type="protein sequence ID" value="MBC8559778.1"/>
    <property type="molecule type" value="Genomic_DNA"/>
</dbReference>
<evidence type="ECO:0000256" key="1">
    <source>
        <dbReference type="ARBA" id="ARBA00023015"/>
    </source>
</evidence>
<reference evidence="6" key="1">
    <citation type="submission" date="2020-08" db="EMBL/GenBank/DDBJ databases">
        <title>Genome public.</title>
        <authorList>
            <person name="Liu C."/>
            <person name="Sun Q."/>
        </authorList>
    </citation>
    <scope>NUCLEOTIDE SEQUENCE</scope>
    <source>
        <strain evidence="6">NSJ-33</strain>
    </source>
</reference>
<evidence type="ECO:0000256" key="3">
    <source>
        <dbReference type="ARBA" id="ARBA00023159"/>
    </source>
</evidence>
<dbReference type="Pfam" id="PF13411">
    <property type="entry name" value="MerR_1"/>
    <property type="match status" value="1"/>
</dbReference>
<dbReference type="Pfam" id="PF07739">
    <property type="entry name" value="TipAS"/>
    <property type="match status" value="1"/>
</dbReference>
<feature type="domain" description="HTH merR-type" evidence="5">
    <location>
        <begin position="3"/>
        <end position="72"/>
    </location>
</feature>
<dbReference type="Gene3D" id="1.10.490.50">
    <property type="entry name" value="Antibiotic binding domain of TipA-like multidrug resistance regulators"/>
    <property type="match status" value="1"/>
</dbReference>
<keyword evidence="1" id="KW-0805">Transcription regulation</keyword>
<dbReference type="PROSITE" id="PS50937">
    <property type="entry name" value="HTH_MERR_2"/>
    <property type="match status" value="1"/>
</dbReference>
<dbReference type="SUPFAM" id="SSF89082">
    <property type="entry name" value="Antibiotic binding domain of TipA-like multidrug resistance regulators"/>
    <property type="match status" value="1"/>
</dbReference>
<dbReference type="SUPFAM" id="SSF46955">
    <property type="entry name" value="Putative DNA-binding domain"/>
    <property type="match status" value="1"/>
</dbReference>
<comment type="caution">
    <text evidence="6">The sequence shown here is derived from an EMBL/GenBank/DDBJ whole genome shotgun (WGS) entry which is preliminary data.</text>
</comment>
<evidence type="ECO:0000256" key="2">
    <source>
        <dbReference type="ARBA" id="ARBA00023125"/>
    </source>
</evidence>